<dbReference type="Proteomes" id="UP001165561">
    <property type="component" value="Unassembled WGS sequence"/>
</dbReference>
<dbReference type="SUPFAM" id="SSF56784">
    <property type="entry name" value="HAD-like"/>
    <property type="match status" value="1"/>
</dbReference>
<keyword evidence="2" id="KW-1185">Reference proteome</keyword>
<feature type="non-terminal residue" evidence="1">
    <location>
        <position position="145"/>
    </location>
</feature>
<dbReference type="Pfam" id="PF00702">
    <property type="entry name" value="Hydrolase"/>
    <property type="match status" value="1"/>
</dbReference>
<reference evidence="1" key="1">
    <citation type="submission" date="2023-02" db="EMBL/GenBank/DDBJ databases">
        <title>Georgenia sp.10Sc9-8, isolated from a soil sample collected from the Taklamakan desert.</title>
        <authorList>
            <person name="Liu S."/>
        </authorList>
    </citation>
    <scope>NUCLEOTIDE SEQUENCE</scope>
    <source>
        <strain evidence="1">10Sc9-8</strain>
    </source>
</reference>
<organism evidence="1 2">
    <name type="scientific">Georgenia halotolerans</name>
    <dbReference type="NCBI Taxonomy" id="3028317"/>
    <lineage>
        <taxon>Bacteria</taxon>
        <taxon>Bacillati</taxon>
        <taxon>Actinomycetota</taxon>
        <taxon>Actinomycetes</taxon>
        <taxon>Micrococcales</taxon>
        <taxon>Bogoriellaceae</taxon>
        <taxon>Georgenia</taxon>
    </lineage>
</organism>
<protein>
    <submittedName>
        <fullName evidence="1">HAD hydrolase-like protein</fullName>
    </submittedName>
</protein>
<proteinExistence type="predicted"/>
<dbReference type="InterPro" id="IPR036412">
    <property type="entry name" value="HAD-like_sf"/>
</dbReference>
<sequence>MTDEQPPSPQPPPEASLTRFEAVLFDLDGVITPTAEVHMRAWARLFEPFLEDRGVEPYQEKDYFAYIDGRPRYEGVQALLEARGIEVPYGSPDDDPDAETVCGLGNRKNKAFMEVLEAEGVTAYPGSVRLVDSLIERGTAVACVS</sequence>
<name>A0ABT5TY01_9MICO</name>
<comment type="caution">
    <text evidence="1">The sequence shown here is derived from an EMBL/GenBank/DDBJ whole genome shotgun (WGS) entry which is preliminary data.</text>
</comment>
<evidence type="ECO:0000313" key="1">
    <source>
        <dbReference type="EMBL" id="MDD9205751.1"/>
    </source>
</evidence>
<dbReference type="InterPro" id="IPR023214">
    <property type="entry name" value="HAD_sf"/>
</dbReference>
<dbReference type="EMBL" id="JARACI010000641">
    <property type="protein sequence ID" value="MDD9205751.1"/>
    <property type="molecule type" value="Genomic_DNA"/>
</dbReference>
<dbReference type="Gene3D" id="3.40.50.1000">
    <property type="entry name" value="HAD superfamily/HAD-like"/>
    <property type="match status" value="1"/>
</dbReference>
<gene>
    <name evidence="1" type="ORF">PU560_04620</name>
</gene>
<evidence type="ECO:0000313" key="2">
    <source>
        <dbReference type="Proteomes" id="UP001165561"/>
    </source>
</evidence>
<accession>A0ABT5TY01</accession>
<dbReference type="Gene3D" id="1.10.150.240">
    <property type="entry name" value="Putative phosphatase, domain 2"/>
    <property type="match status" value="1"/>
</dbReference>
<dbReference type="InterPro" id="IPR023198">
    <property type="entry name" value="PGP-like_dom2"/>
</dbReference>